<evidence type="ECO:0000313" key="1">
    <source>
        <dbReference type="EMBL" id="GIX94816.1"/>
    </source>
</evidence>
<accession>A0AAV4PCJ9</accession>
<proteinExistence type="predicted"/>
<dbReference type="EMBL" id="BPLR01004432">
    <property type="protein sequence ID" value="GIX94816.1"/>
    <property type="molecule type" value="Genomic_DNA"/>
</dbReference>
<organism evidence="1 2">
    <name type="scientific">Caerostris extrusa</name>
    <name type="common">Bark spider</name>
    <name type="synonym">Caerostris bankana</name>
    <dbReference type="NCBI Taxonomy" id="172846"/>
    <lineage>
        <taxon>Eukaryota</taxon>
        <taxon>Metazoa</taxon>
        <taxon>Ecdysozoa</taxon>
        <taxon>Arthropoda</taxon>
        <taxon>Chelicerata</taxon>
        <taxon>Arachnida</taxon>
        <taxon>Araneae</taxon>
        <taxon>Araneomorphae</taxon>
        <taxon>Entelegynae</taxon>
        <taxon>Araneoidea</taxon>
        <taxon>Araneidae</taxon>
        <taxon>Caerostris</taxon>
    </lineage>
</organism>
<evidence type="ECO:0000313" key="2">
    <source>
        <dbReference type="Proteomes" id="UP001054945"/>
    </source>
</evidence>
<keyword evidence="2" id="KW-1185">Reference proteome</keyword>
<dbReference type="AlphaFoldDB" id="A0AAV4PCJ9"/>
<sequence length="89" mass="9875">MQTRHVAQVFPSSNWNSNTFLLEYNCPLISILQIPSALLEQRMAAIVAISSCSTEIKLNPPSEGISALPDLVQAEWGGLLKPTIEIRRR</sequence>
<comment type="caution">
    <text evidence="1">The sequence shown here is derived from an EMBL/GenBank/DDBJ whole genome shotgun (WGS) entry which is preliminary data.</text>
</comment>
<dbReference type="Proteomes" id="UP001054945">
    <property type="component" value="Unassembled WGS sequence"/>
</dbReference>
<gene>
    <name evidence="1" type="ORF">CEXT_503021</name>
</gene>
<protein>
    <submittedName>
        <fullName evidence="1">Uncharacterized protein</fullName>
    </submittedName>
</protein>
<reference evidence="1 2" key="1">
    <citation type="submission" date="2021-06" db="EMBL/GenBank/DDBJ databases">
        <title>Caerostris extrusa draft genome.</title>
        <authorList>
            <person name="Kono N."/>
            <person name="Arakawa K."/>
        </authorList>
    </citation>
    <scope>NUCLEOTIDE SEQUENCE [LARGE SCALE GENOMIC DNA]</scope>
</reference>
<name>A0AAV4PCJ9_CAEEX</name>